<organism evidence="2">
    <name type="scientific">Culex pipiens</name>
    <name type="common">House mosquito</name>
    <dbReference type="NCBI Taxonomy" id="7175"/>
    <lineage>
        <taxon>Eukaryota</taxon>
        <taxon>Metazoa</taxon>
        <taxon>Ecdysozoa</taxon>
        <taxon>Arthropoda</taxon>
        <taxon>Hexapoda</taxon>
        <taxon>Insecta</taxon>
        <taxon>Pterygota</taxon>
        <taxon>Neoptera</taxon>
        <taxon>Endopterygota</taxon>
        <taxon>Diptera</taxon>
        <taxon>Nematocera</taxon>
        <taxon>Culicoidea</taxon>
        <taxon>Culicidae</taxon>
        <taxon>Culicinae</taxon>
        <taxon>Culicini</taxon>
        <taxon>Culex</taxon>
        <taxon>Culex</taxon>
    </lineage>
</organism>
<evidence type="ECO:0000256" key="1">
    <source>
        <dbReference type="SAM" id="MobiDB-lite"/>
    </source>
</evidence>
<dbReference type="EMBL" id="HBUE01020467">
    <property type="protein sequence ID" value="CAG6452335.1"/>
    <property type="molecule type" value="Transcribed_RNA"/>
</dbReference>
<reference evidence="2" key="1">
    <citation type="submission" date="2021-05" db="EMBL/GenBank/DDBJ databases">
        <authorList>
            <person name="Alioto T."/>
            <person name="Alioto T."/>
            <person name="Gomez Garrido J."/>
        </authorList>
    </citation>
    <scope>NUCLEOTIDE SEQUENCE</scope>
</reference>
<feature type="region of interest" description="Disordered" evidence="1">
    <location>
        <begin position="30"/>
        <end position="52"/>
    </location>
</feature>
<protein>
    <submittedName>
        <fullName evidence="2">(northern house mosquito) hypothetical protein</fullName>
    </submittedName>
</protein>
<feature type="compositionally biased region" description="Basic residues" evidence="1">
    <location>
        <begin position="31"/>
        <end position="42"/>
    </location>
</feature>
<proteinExistence type="predicted"/>
<sequence>MFHNQRFLPQIFIILAKTLDNVKVQKFTPTRAKKREKKRKNIPKAIQQNSQQKRRITRYIKCNFSTKPFVGNFESFISVCGDDCSFQGKLTRKFFQLHVCYTFREPNSIFSLCLII</sequence>
<evidence type="ECO:0000313" key="2">
    <source>
        <dbReference type="EMBL" id="CAG6452335.1"/>
    </source>
</evidence>
<dbReference type="AlphaFoldDB" id="A0A8D8AAR4"/>
<accession>A0A8D8AAR4</accession>
<name>A0A8D8AAR4_CULPI</name>